<protein>
    <submittedName>
        <fullName evidence="1">Uncharacterized protein</fullName>
    </submittedName>
</protein>
<comment type="caution">
    <text evidence="1">The sequence shown here is derived from an EMBL/GenBank/DDBJ whole genome shotgun (WGS) entry which is preliminary data.</text>
</comment>
<dbReference type="Proteomes" id="UP001057402">
    <property type="component" value="Chromosome 3"/>
</dbReference>
<organism evidence="1 2">
    <name type="scientific">Melastoma candidum</name>
    <dbReference type="NCBI Taxonomy" id="119954"/>
    <lineage>
        <taxon>Eukaryota</taxon>
        <taxon>Viridiplantae</taxon>
        <taxon>Streptophyta</taxon>
        <taxon>Embryophyta</taxon>
        <taxon>Tracheophyta</taxon>
        <taxon>Spermatophyta</taxon>
        <taxon>Magnoliopsida</taxon>
        <taxon>eudicotyledons</taxon>
        <taxon>Gunneridae</taxon>
        <taxon>Pentapetalae</taxon>
        <taxon>rosids</taxon>
        <taxon>malvids</taxon>
        <taxon>Myrtales</taxon>
        <taxon>Melastomataceae</taxon>
        <taxon>Melastomatoideae</taxon>
        <taxon>Melastomateae</taxon>
        <taxon>Melastoma</taxon>
    </lineage>
</organism>
<accession>A0ACB9RTZ0</accession>
<gene>
    <name evidence="1" type="ORF">MLD38_007152</name>
</gene>
<dbReference type="EMBL" id="CM042882">
    <property type="protein sequence ID" value="KAI4381034.1"/>
    <property type="molecule type" value="Genomic_DNA"/>
</dbReference>
<evidence type="ECO:0000313" key="2">
    <source>
        <dbReference type="Proteomes" id="UP001057402"/>
    </source>
</evidence>
<sequence>MDRHKYRKGLSLWQPQRKAVPIRHRKLPTVRLGWKNRPRKRNPLIVRIWRKIRLRSFLRKLKEYYQQVVRDIVDAGASYEAFQQRLLMETTGTVPIGIGLNRFPTTARQRAIIM</sequence>
<name>A0ACB9RTZ0_9MYRT</name>
<reference evidence="2" key="1">
    <citation type="journal article" date="2023" name="Front. Plant Sci.">
        <title>Chromosomal-level genome assembly of Melastoma candidum provides insights into trichome evolution.</title>
        <authorList>
            <person name="Zhong Y."/>
            <person name="Wu W."/>
            <person name="Sun C."/>
            <person name="Zou P."/>
            <person name="Liu Y."/>
            <person name="Dai S."/>
            <person name="Zhou R."/>
        </authorList>
    </citation>
    <scope>NUCLEOTIDE SEQUENCE [LARGE SCALE GENOMIC DNA]</scope>
</reference>
<proteinExistence type="predicted"/>
<evidence type="ECO:0000313" key="1">
    <source>
        <dbReference type="EMBL" id="KAI4381034.1"/>
    </source>
</evidence>
<keyword evidence="2" id="KW-1185">Reference proteome</keyword>